<dbReference type="EMBL" id="MGAQ01000002">
    <property type="protein sequence ID" value="OGK51281.1"/>
    <property type="molecule type" value="Genomic_DNA"/>
</dbReference>
<comment type="caution">
    <text evidence="15">The sequence shown here is derived from an EMBL/GenBank/DDBJ whole genome shotgun (WGS) entry which is preliminary data.</text>
</comment>
<dbReference type="NCBIfam" id="TIGR01144">
    <property type="entry name" value="ATP_synt_b"/>
    <property type="match status" value="1"/>
</dbReference>
<comment type="function">
    <text evidence="10 12">F(1)F(0) ATP synthase produces ATP from ADP in the presence of a proton or sodium gradient. F-type ATPases consist of two structural domains, F(1) containing the extramembraneous catalytic core and F(0) containing the membrane proton channel, linked together by a central stalk and a peripheral stalk. During catalysis, ATP synthesis in the catalytic domain of F(1) is coupled via a rotary mechanism of the central stalk subunits to proton translocation.</text>
</comment>
<keyword evidence="3 12" id="KW-0138">CF(0)</keyword>
<comment type="subunit">
    <text evidence="12">F-type ATPases have 2 components, F(1) - the catalytic core - and F(0) - the membrane proton channel. F(1) has five subunits: alpha(3), beta(3), gamma(1), delta(1), epsilon(1). F(0) has three main subunits: a(1), b(2) and c(10-14). The alpha and beta chains form an alternating ring which encloses part of the gamma chain. F(1) is attached to F(0) by a central stalk formed by the gamma and epsilon chains, while a peripheral stalk is formed by the delta and b chains.</text>
</comment>
<comment type="function">
    <text evidence="12">Component of the F(0) channel, it forms part of the peripheral stalk, linking F(1) to F(0).</text>
</comment>
<keyword evidence="7 12" id="KW-0406">Ion transport</keyword>
<dbReference type="GO" id="GO:0012505">
    <property type="term" value="C:endomembrane system"/>
    <property type="evidence" value="ECO:0007669"/>
    <property type="project" value="UniProtKB-SubCell"/>
</dbReference>
<keyword evidence="5 12" id="KW-0375">Hydrogen ion transport</keyword>
<keyword evidence="4 12" id="KW-0812">Transmembrane</keyword>
<evidence type="ECO:0000256" key="9">
    <source>
        <dbReference type="ARBA" id="ARBA00023310"/>
    </source>
</evidence>
<dbReference type="GO" id="GO:0005886">
    <property type="term" value="C:plasma membrane"/>
    <property type="evidence" value="ECO:0007669"/>
    <property type="project" value="UniProtKB-SubCell"/>
</dbReference>
<dbReference type="PANTHER" id="PTHR33445:SF2">
    <property type="entry name" value="ATP SYNTHASE SUBUNIT B', CHLOROPLASTIC"/>
    <property type="match status" value="1"/>
</dbReference>
<evidence type="ECO:0000256" key="14">
    <source>
        <dbReference type="SAM" id="Coils"/>
    </source>
</evidence>
<evidence type="ECO:0000256" key="10">
    <source>
        <dbReference type="ARBA" id="ARBA00025198"/>
    </source>
</evidence>
<evidence type="ECO:0000256" key="8">
    <source>
        <dbReference type="ARBA" id="ARBA00023136"/>
    </source>
</evidence>
<proteinExistence type="inferred from homology"/>
<dbReference type="InterPro" id="IPR028987">
    <property type="entry name" value="ATP_synth_B-like_membr_sf"/>
</dbReference>
<dbReference type="GO" id="GO:0045259">
    <property type="term" value="C:proton-transporting ATP synthase complex"/>
    <property type="evidence" value="ECO:0007669"/>
    <property type="project" value="UniProtKB-KW"/>
</dbReference>
<keyword evidence="8 12" id="KW-0472">Membrane</keyword>
<accession>A0A1F7J6N5</accession>
<dbReference type="Proteomes" id="UP000178558">
    <property type="component" value="Unassembled WGS sequence"/>
</dbReference>
<feature type="transmembrane region" description="Helical" evidence="12">
    <location>
        <begin position="6"/>
        <end position="25"/>
    </location>
</feature>
<evidence type="ECO:0000256" key="4">
    <source>
        <dbReference type="ARBA" id="ARBA00022692"/>
    </source>
</evidence>
<dbReference type="AlphaFoldDB" id="A0A1F7J6N5"/>
<dbReference type="InterPro" id="IPR050059">
    <property type="entry name" value="ATP_synthase_B_chain"/>
</dbReference>
<dbReference type="Pfam" id="PF00430">
    <property type="entry name" value="ATP-synt_B"/>
    <property type="match status" value="1"/>
</dbReference>
<dbReference type="InterPro" id="IPR005864">
    <property type="entry name" value="ATP_synth_F0_bsu_bac"/>
</dbReference>
<evidence type="ECO:0000256" key="1">
    <source>
        <dbReference type="ARBA" id="ARBA00005513"/>
    </source>
</evidence>
<comment type="similarity">
    <text evidence="1 12 13">Belongs to the ATPase B chain family.</text>
</comment>
<evidence type="ECO:0000313" key="15">
    <source>
        <dbReference type="EMBL" id="OGK51281.1"/>
    </source>
</evidence>
<keyword evidence="9 12" id="KW-0066">ATP synthesis</keyword>
<dbReference type="Gene3D" id="1.20.5.620">
    <property type="entry name" value="F1F0 ATP synthase subunit B, membrane domain"/>
    <property type="match status" value="1"/>
</dbReference>
<evidence type="ECO:0000256" key="11">
    <source>
        <dbReference type="ARBA" id="ARBA00037847"/>
    </source>
</evidence>
<evidence type="ECO:0000256" key="13">
    <source>
        <dbReference type="RuleBase" id="RU003848"/>
    </source>
</evidence>
<evidence type="ECO:0000313" key="16">
    <source>
        <dbReference type="Proteomes" id="UP000178558"/>
    </source>
</evidence>
<dbReference type="CDD" id="cd06503">
    <property type="entry name" value="ATP-synt_Fo_b"/>
    <property type="match status" value="1"/>
</dbReference>
<reference evidence="15 16" key="1">
    <citation type="journal article" date="2016" name="Nat. Commun.">
        <title>Thousands of microbial genomes shed light on interconnected biogeochemical processes in an aquifer system.</title>
        <authorList>
            <person name="Anantharaman K."/>
            <person name="Brown C.T."/>
            <person name="Hug L.A."/>
            <person name="Sharon I."/>
            <person name="Castelle C.J."/>
            <person name="Probst A.J."/>
            <person name="Thomas B.C."/>
            <person name="Singh A."/>
            <person name="Wilkins M.J."/>
            <person name="Karaoz U."/>
            <person name="Brodie E.L."/>
            <person name="Williams K.H."/>
            <person name="Hubbard S.S."/>
            <person name="Banfield J.F."/>
        </authorList>
    </citation>
    <scope>NUCLEOTIDE SEQUENCE [LARGE SCALE GENOMIC DNA]</scope>
</reference>
<protein>
    <recommendedName>
        <fullName evidence="12">ATP synthase subunit b</fullName>
    </recommendedName>
    <alternativeName>
        <fullName evidence="12">ATP synthase F(0) sector subunit b</fullName>
    </alternativeName>
    <alternativeName>
        <fullName evidence="12">ATPase subunit I</fullName>
    </alternativeName>
    <alternativeName>
        <fullName evidence="12">F-type ATPase subunit b</fullName>
        <shortName evidence="12">F-ATPase subunit b</shortName>
    </alternativeName>
</protein>
<evidence type="ECO:0000256" key="12">
    <source>
        <dbReference type="HAMAP-Rule" id="MF_01398"/>
    </source>
</evidence>
<keyword evidence="12" id="KW-1003">Cell membrane</keyword>
<keyword evidence="14" id="KW-0175">Coiled coil</keyword>
<dbReference type="PANTHER" id="PTHR33445">
    <property type="entry name" value="ATP SYNTHASE SUBUNIT B', CHLOROPLASTIC"/>
    <property type="match status" value="1"/>
</dbReference>
<feature type="coiled-coil region" evidence="14">
    <location>
        <begin position="40"/>
        <end position="118"/>
    </location>
</feature>
<comment type="subcellular location">
    <subcellularLocation>
        <location evidence="12">Cell membrane</location>
        <topology evidence="12">Single-pass membrane protein</topology>
    </subcellularLocation>
    <subcellularLocation>
        <location evidence="11">Endomembrane system</location>
        <topology evidence="11">Single-pass membrane protein</topology>
    </subcellularLocation>
</comment>
<dbReference type="SUPFAM" id="SSF81573">
    <property type="entry name" value="F1F0 ATP synthase subunit B, membrane domain"/>
    <property type="match status" value="1"/>
</dbReference>
<evidence type="ECO:0000256" key="5">
    <source>
        <dbReference type="ARBA" id="ARBA00022781"/>
    </source>
</evidence>
<evidence type="ECO:0000256" key="7">
    <source>
        <dbReference type="ARBA" id="ARBA00023065"/>
    </source>
</evidence>
<sequence length="167" mass="19449">MEGLGIDLKLLIAQIINFGLFFYVFKRFLAKPFVSFIDEEKQKEAERETSLQKAKKLEDELLKKEQQAQEKARKEAQEIVKEAKQTAEKLKENILSQAQEEGQEIKKKAQKQIELEKETIYADAKEKVAKLSLFIVQNTLREVLSDDLRKKITERILKNSSKHIKLS</sequence>
<keyword evidence="6 12" id="KW-1133">Transmembrane helix</keyword>
<evidence type="ECO:0000256" key="6">
    <source>
        <dbReference type="ARBA" id="ARBA00022989"/>
    </source>
</evidence>
<evidence type="ECO:0000256" key="3">
    <source>
        <dbReference type="ARBA" id="ARBA00022547"/>
    </source>
</evidence>
<keyword evidence="2 12" id="KW-0813">Transport</keyword>
<dbReference type="InterPro" id="IPR002146">
    <property type="entry name" value="ATP_synth_b/b'su_bac/chlpt"/>
</dbReference>
<dbReference type="HAMAP" id="MF_01398">
    <property type="entry name" value="ATP_synth_b_bprime"/>
    <property type="match status" value="1"/>
</dbReference>
<evidence type="ECO:0000256" key="2">
    <source>
        <dbReference type="ARBA" id="ARBA00022448"/>
    </source>
</evidence>
<dbReference type="GO" id="GO:0046933">
    <property type="term" value="F:proton-transporting ATP synthase activity, rotational mechanism"/>
    <property type="evidence" value="ECO:0007669"/>
    <property type="project" value="UniProtKB-UniRule"/>
</dbReference>
<dbReference type="GO" id="GO:0046961">
    <property type="term" value="F:proton-transporting ATPase activity, rotational mechanism"/>
    <property type="evidence" value="ECO:0007669"/>
    <property type="project" value="TreeGrafter"/>
</dbReference>
<organism evidence="15 16">
    <name type="scientific">Candidatus Roizmanbacteria bacterium RIFCSPLOWO2_01_FULL_40_42</name>
    <dbReference type="NCBI Taxonomy" id="1802066"/>
    <lineage>
        <taxon>Bacteria</taxon>
        <taxon>Candidatus Roizmaniibacteriota</taxon>
    </lineage>
</organism>
<gene>
    <name evidence="12" type="primary">atpF</name>
    <name evidence="15" type="ORF">A3B50_04800</name>
</gene>
<name>A0A1F7J6N5_9BACT</name>